<dbReference type="SMART" id="SM00220">
    <property type="entry name" value="S_TKc"/>
    <property type="match status" value="1"/>
</dbReference>
<protein>
    <submittedName>
        <fullName evidence="8">CAMK family protein kinase</fullName>
    </submittedName>
</protein>
<evidence type="ECO:0000256" key="2">
    <source>
        <dbReference type="ARBA" id="ARBA00022679"/>
    </source>
</evidence>
<dbReference type="OrthoDB" id="407410at2759"/>
<comment type="caution">
    <text evidence="8">The sequence shown here is derived from an EMBL/GenBank/DDBJ whole genome shotgun (WGS) entry which is preliminary data.</text>
</comment>
<dbReference type="PROSITE" id="PS00108">
    <property type="entry name" value="PROTEIN_KINASE_ST"/>
    <property type="match status" value="1"/>
</dbReference>
<dbReference type="GeneID" id="94827124"/>
<evidence type="ECO:0000256" key="6">
    <source>
        <dbReference type="SAM" id="MobiDB-lite"/>
    </source>
</evidence>
<dbReference type="EMBL" id="MLAK01000705">
    <property type="protein sequence ID" value="OHT07097.1"/>
    <property type="molecule type" value="Genomic_DNA"/>
</dbReference>
<proteinExistence type="predicted"/>
<dbReference type="Gene3D" id="1.10.510.10">
    <property type="entry name" value="Transferase(Phosphotransferase) domain 1"/>
    <property type="match status" value="1"/>
</dbReference>
<dbReference type="GO" id="GO:0035556">
    <property type="term" value="P:intracellular signal transduction"/>
    <property type="evidence" value="ECO:0007669"/>
    <property type="project" value="TreeGrafter"/>
</dbReference>
<reference evidence="8" key="1">
    <citation type="submission" date="2016-10" db="EMBL/GenBank/DDBJ databases">
        <authorList>
            <person name="Benchimol M."/>
            <person name="Almeida L.G."/>
            <person name="Vasconcelos A.T."/>
            <person name="Perreira-Neves A."/>
            <person name="Rosa I.A."/>
            <person name="Tasca T."/>
            <person name="Bogo M.R."/>
            <person name="de Souza W."/>
        </authorList>
    </citation>
    <scope>NUCLEOTIDE SEQUENCE [LARGE SCALE GENOMIC DNA]</scope>
    <source>
        <strain evidence="8">K</strain>
    </source>
</reference>
<dbReference type="PANTHER" id="PTHR24346:SF82">
    <property type="entry name" value="KP78A-RELATED"/>
    <property type="match status" value="1"/>
</dbReference>
<sequence>MEKINLEGKTLKGYTLKGLIGEGAFSSVYLSSQCDESPNPATNPSNQNSDRNIYQSNPRVAPREDLYKVRRRSNINSTTMKYFACKVIPQKKVENKKLTTRLETEIRVHQLMRHQNIVQLVDVIKDSDYFYVFLEFCPNGELFEYVVDRKKLKENEAAIFFKQILYGLKYIHSMNVSHRDLKPENILLDEFGRVKISDFGLSRLLDENGLANTPCGSPCYASPECISGKSYDGKTSDIWSAGVILYACVTGKLPWTKRNQTQLFAQIKSGQYIIPNYLSENCRDLIARLMTVDYRKRISIEEALDHPFLKDIQIPDNSTDPNQFYYVSLRKIDRFFRIDKNFRIDHLVHKIKKDNSLGELTFIQIKKEIMERVSKEEQRKLNETLSEVVKPRKCPLKPLPKKNRLAIALYTKEDSTFVRKEPSKHDRKNRLRRRSEKPPDPVY</sequence>
<keyword evidence="5" id="KW-0067">ATP-binding</keyword>
<feature type="region of interest" description="Disordered" evidence="6">
    <location>
        <begin position="418"/>
        <end position="443"/>
    </location>
</feature>
<evidence type="ECO:0000313" key="9">
    <source>
        <dbReference type="Proteomes" id="UP000179807"/>
    </source>
</evidence>
<name>A0A1J4K6K2_9EUKA</name>
<feature type="region of interest" description="Disordered" evidence="6">
    <location>
        <begin position="33"/>
        <end position="57"/>
    </location>
</feature>
<gene>
    <name evidence="8" type="ORF">TRFO_05315</name>
</gene>
<dbReference type="GO" id="GO:0005524">
    <property type="term" value="F:ATP binding"/>
    <property type="evidence" value="ECO:0007669"/>
    <property type="project" value="UniProtKB-KW"/>
</dbReference>
<accession>A0A1J4K6K2</accession>
<organism evidence="8 9">
    <name type="scientific">Tritrichomonas foetus</name>
    <dbReference type="NCBI Taxonomy" id="1144522"/>
    <lineage>
        <taxon>Eukaryota</taxon>
        <taxon>Metamonada</taxon>
        <taxon>Parabasalia</taxon>
        <taxon>Tritrichomonadida</taxon>
        <taxon>Tritrichomonadidae</taxon>
        <taxon>Tritrichomonas</taxon>
    </lineage>
</organism>
<evidence type="ECO:0000313" key="8">
    <source>
        <dbReference type="EMBL" id="OHT07097.1"/>
    </source>
</evidence>
<keyword evidence="2" id="KW-0808">Transferase</keyword>
<evidence type="ECO:0000256" key="3">
    <source>
        <dbReference type="ARBA" id="ARBA00022741"/>
    </source>
</evidence>
<evidence type="ECO:0000256" key="1">
    <source>
        <dbReference type="ARBA" id="ARBA00022527"/>
    </source>
</evidence>
<keyword evidence="3" id="KW-0547">Nucleotide-binding</keyword>
<keyword evidence="9" id="KW-1185">Reference proteome</keyword>
<evidence type="ECO:0000256" key="5">
    <source>
        <dbReference type="ARBA" id="ARBA00022840"/>
    </source>
</evidence>
<feature type="compositionally biased region" description="Basic residues" evidence="6">
    <location>
        <begin position="425"/>
        <end position="435"/>
    </location>
</feature>
<dbReference type="RefSeq" id="XP_068360233.1">
    <property type="nucleotide sequence ID" value="XM_068492420.1"/>
</dbReference>
<dbReference type="CDD" id="cd14003">
    <property type="entry name" value="STKc_AMPK-like"/>
    <property type="match status" value="1"/>
</dbReference>
<dbReference type="PANTHER" id="PTHR24346">
    <property type="entry name" value="MAP/MICROTUBULE AFFINITY-REGULATING KINASE"/>
    <property type="match status" value="1"/>
</dbReference>
<dbReference type="VEuPathDB" id="TrichDB:TRFO_05315"/>
<dbReference type="InterPro" id="IPR000719">
    <property type="entry name" value="Prot_kinase_dom"/>
</dbReference>
<dbReference type="InterPro" id="IPR008271">
    <property type="entry name" value="Ser/Thr_kinase_AS"/>
</dbReference>
<dbReference type="GO" id="GO:0004674">
    <property type="term" value="F:protein serine/threonine kinase activity"/>
    <property type="evidence" value="ECO:0007669"/>
    <property type="project" value="UniProtKB-KW"/>
</dbReference>
<evidence type="ECO:0000259" key="7">
    <source>
        <dbReference type="PROSITE" id="PS50011"/>
    </source>
</evidence>
<dbReference type="FunFam" id="1.10.510.10:FF:000956">
    <property type="entry name" value="CAMK family protein kinase"/>
    <property type="match status" value="1"/>
</dbReference>
<dbReference type="Proteomes" id="UP000179807">
    <property type="component" value="Unassembled WGS sequence"/>
</dbReference>
<dbReference type="Pfam" id="PF00069">
    <property type="entry name" value="Pkinase"/>
    <property type="match status" value="1"/>
</dbReference>
<keyword evidence="1" id="KW-0723">Serine/threonine-protein kinase</keyword>
<evidence type="ECO:0000256" key="4">
    <source>
        <dbReference type="ARBA" id="ARBA00022777"/>
    </source>
</evidence>
<dbReference type="AlphaFoldDB" id="A0A1J4K6K2"/>
<keyword evidence="4 8" id="KW-0418">Kinase</keyword>
<feature type="domain" description="Protein kinase" evidence="7">
    <location>
        <begin position="14"/>
        <end position="309"/>
    </location>
</feature>
<dbReference type="SUPFAM" id="SSF56112">
    <property type="entry name" value="Protein kinase-like (PK-like)"/>
    <property type="match status" value="1"/>
</dbReference>
<dbReference type="InterPro" id="IPR011009">
    <property type="entry name" value="Kinase-like_dom_sf"/>
</dbReference>
<dbReference type="PROSITE" id="PS50011">
    <property type="entry name" value="PROTEIN_KINASE_DOM"/>
    <property type="match status" value="1"/>
</dbReference>
<dbReference type="GO" id="GO:0005737">
    <property type="term" value="C:cytoplasm"/>
    <property type="evidence" value="ECO:0007669"/>
    <property type="project" value="TreeGrafter"/>
</dbReference>